<keyword evidence="2" id="KW-1133">Transmembrane helix</keyword>
<dbReference type="AlphaFoldDB" id="A0A0A8ZJ72"/>
<sequence length="97" mass="9527">MPWCSASGPQVGVRRSGAVVAVGICVGAAAAGAVVLPVVGGVGKAAAPMSSEPAPKSPSKSHCPRLPSDVLERDLPGVAATCAPLSAWPWRGGGRES</sequence>
<evidence type="ECO:0000256" key="2">
    <source>
        <dbReference type="SAM" id="Phobius"/>
    </source>
</evidence>
<keyword evidence="2" id="KW-0472">Membrane</keyword>
<feature type="compositionally biased region" description="Low complexity" evidence="1">
    <location>
        <begin position="44"/>
        <end position="61"/>
    </location>
</feature>
<feature type="transmembrane region" description="Helical" evidence="2">
    <location>
        <begin position="20"/>
        <end position="42"/>
    </location>
</feature>
<feature type="region of interest" description="Disordered" evidence="1">
    <location>
        <begin position="44"/>
        <end position="68"/>
    </location>
</feature>
<name>A0A0A8ZJ72_ARUDO</name>
<protein>
    <submittedName>
        <fullName evidence="3">Uncharacterized protein</fullName>
    </submittedName>
</protein>
<keyword evidence="2" id="KW-0812">Transmembrane</keyword>
<organism evidence="3">
    <name type="scientific">Arundo donax</name>
    <name type="common">Giant reed</name>
    <name type="synonym">Donax arundinaceus</name>
    <dbReference type="NCBI Taxonomy" id="35708"/>
    <lineage>
        <taxon>Eukaryota</taxon>
        <taxon>Viridiplantae</taxon>
        <taxon>Streptophyta</taxon>
        <taxon>Embryophyta</taxon>
        <taxon>Tracheophyta</taxon>
        <taxon>Spermatophyta</taxon>
        <taxon>Magnoliopsida</taxon>
        <taxon>Liliopsida</taxon>
        <taxon>Poales</taxon>
        <taxon>Poaceae</taxon>
        <taxon>PACMAD clade</taxon>
        <taxon>Arundinoideae</taxon>
        <taxon>Arundineae</taxon>
        <taxon>Arundo</taxon>
    </lineage>
</organism>
<proteinExistence type="predicted"/>
<dbReference type="EMBL" id="GBRH01261110">
    <property type="protein sequence ID" value="JAD36785.1"/>
    <property type="molecule type" value="Transcribed_RNA"/>
</dbReference>
<evidence type="ECO:0000256" key="1">
    <source>
        <dbReference type="SAM" id="MobiDB-lite"/>
    </source>
</evidence>
<reference evidence="3" key="2">
    <citation type="journal article" date="2015" name="Data Brief">
        <title>Shoot transcriptome of the giant reed, Arundo donax.</title>
        <authorList>
            <person name="Barrero R.A."/>
            <person name="Guerrero F.D."/>
            <person name="Moolhuijzen P."/>
            <person name="Goolsby J.A."/>
            <person name="Tidwell J."/>
            <person name="Bellgard S.E."/>
            <person name="Bellgard M.I."/>
        </authorList>
    </citation>
    <scope>NUCLEOTIDE SEQUENCE</scope>
    <source>
        <tissue evidence="3">Shoot tissue taken approximately 20 cm above the soil surface</tissue>
    </source>
</reference>
<evidence type="ECO:0000313" key="3">
    <source>
        <dbReference type="EMBL" id="JAD36785.1"/>
    </source>
</evidence>
<accession>A0A0A8ZJ72</accession>
<reference evidence="3" key="1">
    <citation type="submission" date="2014-09" db="EMBL/GenBank/DDBJ databases">
        <authorList>
            <person name="Magalhaes I.L.F."/>
            <person name="Oliveira U."/>
            <person name="Santos F.R."/>
            <person name="Vidigal T.H.D.A."/>
            <person name="Brescovit A.D."/>
            <person name="Santos A.J."/>
        </authorList>
    </citation>
    <scope>NUCLEOTIDE SEQUENCE</scope>
    <source>
        <tissue evidence="3">Shoot tissue taken approximately 20 cm above the soil surface</tissue>
    </source>
</reference>